<keyword evidence="10 12" id="KW-0472">Membrane</keyword>
<evidence type="ECO:0000256" key="9">
    <source>
        <dbReference type="ARBA" id="ARBA00023012"/>
    </source>
</evidence>
<feature type="domain" description="Histidine kinase" evidence="13">
    <location>
        <begin position="277"/>
        <end position="486"/>
    </location>
</feature>
<keyword evidence="6 12" id="KW-0812">Transmembrane</keyword>
<dbReference type="SUPFAM" id="SSF158472">
    <property type="entry name" value="HAMP domain-like"/>
    <property type="match status" value="1"/>
</dbReference>
<evidence type="ECO:0000256" key="10">
    <source>
        <dbReference type="ARBA" id="ARBA00023136"/>
    </source>
</evidence>
<evidence type="ECO:0000313" key="16">
    <source>
        <dbReference type="Proteomes" id="UP001277761"/>
    </source>
</evidence>
<evidence type="ECO:0000256" key="3">
    <source>
        <dbReference type="ARBA" id="ARBA00012438"/>
    </source>
</evidence>
<evidence type="ECO:0000256" key="8">
    <source>
        <dbReference type="ARBA" id="ARBA00022989"/>
    </source>
</evidence>
<dbReference type="SUPFAM" id="SSF55874">
    <property type="entry name" value="ATPase domain of HSP90 chaperone/DNA topoisomerase II/histidine kinase"/>
    <property type="match status" value="1"/>
</dbReference>
<dbReference type="Gene3D" id="3.30.565.10">
    <property type="entry name" value="Histidine kinase-like ATPase, C-terminal domain"/>
    <property type="match status" value="1"/>
</dbReference>
<dbReference type="Gene3D" id="6.10.340.10">
    <property type="match status" value="1"/>
</dbReference>
<keyword evidence="8 12" id="KW-1133">Transmembrane helix</keyword>
<protein>
    <recommendedName>
        <fullName evidence="3">histidine kinase</fullName>
        <ecNumber evidence="3">2.7.13.3</ecNumber>
    </recommendedName>
</protein>
<dbReference type="Pfam" id="PF02518">
    <property type="entry name" value="HATPase_c"/>
    <property type="match status" value="1"/>
</dbReference>
<evidence type="ECO:0000256" key="7">
    <source>
        <dbReference type="ARBA" id="ARBA00022777"/>
    </source>
</evidence>
<evidence type="ECO:0000256" key="6">
    <source>
        <dbReference type="ARBA" id="ARBA00022692"/>
    </source>
</evidence>
<evidence type="ECO:0000256" key="5">
    <source>
        <dbReference type="ARBA" id="ARBA00022679"/>
    </source>
</evidence>
<evidence type="ECO:0000256" key="2">
    <source>
        <dbReference type="ARBA" id="ARBA00004236"/>
    </source>
</evidence>
<dbReference type="PRINTS" id="PR00344">
    <property type="entry name" value="BCTRLSENSOR"/>
</dbReference>
<accession>A0ABU4VED2</accession>
<dbReference type="Gene3D" id="1.10.287.130">
    <property type="match status" value="1"/>
</dbReference>
<reference evidence="15 16" key="1">
    <citation type="submission" date="2023-11" db="EMBL/GenBank/DDBJ databases">
        <authorList>
            <person name="Xu M."/>
            <person name="Jiang T."/>
        </authorList>
    </citation>
    <scope>NUCLEOTIDE SEQUENCE [LARGE SCALE GENOMIC DNA]</scope>
    <source>
        <strain evidence="15 16">SD</strain>
    </source>
</reference>
<dbReference type="PROSITE" id="PS50109">
    <property type="entry name" value="HIS_KIN"/>
    <property type="match status" value="1"/>
</dbReference>
<dbReference type="SMART" id="SM00387">
    <property type="entry name" value="HATPase_c"/>
    <property type="match status" value="1"/>
</dbReference>
<dbReference type="InterPro" id="IPR036890">
    <property type="entry name" value="HATPase_C_sf"/>
</dbReference>
<dbReference type="PANTHER" id="PTHR45436:SF5">
    <property type="entry name" value="SENSOR HISTIDINE KINASE TRCS"/>
    <property type="match status" value="1"/>
</dbReference>
<feature type="transmembrane region" description="Helical" evidence="12">
    <location>
        <begin position="21"/>
        <end position="45"/>
    </location>
</feature>
<organism evidence="15 16">
    <name type="scientific">Patulibacter brassicae</name>
    <dbReference type="NCBI Taxonomy" id="1705717"/>
    <lineage>
        <taxon>Bacteria</taxon>
        <taxon>Bacillati</taxon>
        <taxon>Actinomycetota</taxon>
        <taxon>Thermoleophilia</taxon>
        <taxon>Solirubrobacterales</taxon>
        <taxon>Patulibacteraceae</taxon>
        <taxon>Patulibacter</taxon>
    </lineage>
</organism>
<keyword evidence="15" id="KW-0067">ATP-binding</keyword>
<evidence type="ECO:0000256" key="11">
    <source>
        <dbReference type="SAM" id="MobiDB-lite"/>
    </source>
</evidence>
<evidence type="ECO:0000256" key="12">
    <source>
        <dbReference type="SAM" id="Phobius"/>
    </source>
</evidence>
<evidence type="ECO:0000259" key="14">
    <source>
        <dbReference type="PROSITE" id="PS50885"/>
    </source>
</evidence>
<dbReference type="Pfam" id="PF00512">
    <property type="entry name" value="HisKA"/>
    <property type="match status" value="1"/>
</dbReference>
<feature type="domain" description="HAMP" evidence="14">
    <location>
        <begin position="208"/>
        <end position="262"/>
    </location>
</feature>
<keyword evidence="9" id="KW-0902">Two-component regulatory system</keyword>
<dbReference type="EC" id="2.7.13.3" evidence="3"/>
<dbReference type="PROSITE" id="PS50885">
    <property type="entry name" value="HAMP"/>
    <property type="match status" value="1"/>
</dbReference>
<dbReference type="PANTHER" id="PTHR45436">
    <property type="entry name" value="SENSOR HISTIDINE KINASE YKOH"/>
    <property type="match status" value="1"/>
</dbReference>
<feature type="compositionally biased region" description="Low complexity" evidence="11">
    <location>
        <begin position="545"/>
        <end position="565"/>
    </location>
</feature>
<keyword evidence="4" id="KW-0597">Phosphoprotein</keyword>
<feature type="region of interest" description="Disordered" evidence="11">
    <location>
        <begin position="486"/>
        <end position="611"/>
    </location>
</feature>
<dbReference type="InterPro" id="IPR036097">
    <property type="entry name" value="HisK_dim/P_sf"/>
</dbReference>
<dbReference type="CDD" id="cd00075">
    <property type="entry name" value="HATPase"/>
    <property type="match status" value="1"/>
</dbReference>
<gene>
    <name evidence="15" type="ORF">SK069_00585</name>
</gene>
<dbReference type="EMBL" id="JAXAVX010000001">
    <property type="protein sequence ID" value="MDX8150074.1"/>
    <property type="molecule type" value="Genomic_DNA"/>
</dbReference>
<dbReference type="InterPro" id="IPR050428">
    <property type="entry name" value="TCS_sensor_his_kinase"/>
</dbReference>
<comment type="caution">
    <text evidence="15">The sequence shown here is derived from an EMBL/GenBank/DDBJ whole genome shotgun (WGS) entry which is preliminary data.</text>
</comment>
<dbReference type="SUPFAM" id="SSF47384">
    <property type="entry name" value="Homodimeric domain of signal transducing histidine kinase"/>
    <property type="match status" value="1"/>
</dbReference>
<comment type="subcellular location">
    <subcellularLocation>
        <location evidence="2">Cell membrane</location>
    </subcellularLocation>
</comment>
<feature type="transmembrane region" description="Helical" evidence="12">
    <location>
        <begin position="187"/>
        <end position="207"/>
    </location>
</feature>
<dbReference type="CDD" id="cd06225">
    <property type="entry name" value="HAMP"/>
    <property type="match status" value="1"/>
</dbReference>
<dbReference type="GO" id="GO:0005524">
    <property type="term" value="F:ATP binding"/>
    <property type="evidence" value="ECO:0007669"/>
    <property type="project" value="UniProtKB-KW"/>
</dbReference>
<feature type="compositionally biased region" description="Low complexity" evidence="11">
    <location>
        <begin position="583"/>
        <end position="597"/>
    </location>
</feature>
<sequence>MTSSGERVRWLRWLDRLPIRWRLAVATAGLTGLILLLFALVSGIYTIQRVRGDFSTQTAARFDAIRDQLRVGFEQGSDGILRYRVYTNLRDLRGERGTVVAVWGRVSGRLERLASSNPRIDLGPPRRQDRAVASFRVETRQINQAITDADGRPLQSLVGITSSIPLVIQVGRSYDTVASTERRVETALTFGVIGGTLLALLAGLAVGQRAMRPVRRMTGAARHIARTRDLEARMPVPVVRDEISELAVTLQDMLDELAASQARIDESLQRQREFVADASHELRTPLTAVQANLELLALSTEGEDREAAESALRSARRMRRLVADLLLLARMDARREAARDAVDLDRAILEAVDELEPQLGGHEVELDLEPVTLDGVRDELVRLVANLLSNALRHTPDGTEIRIVLRRAGTRARLIVEDDGPGIPDELRERIFERFVRRGGEGAGSTGIGLAIVRAAAQRHGGDVHVEPTHEDGRGARFVVTLAVRGDAPDPDEPEEQSAAGDAAEEGGDGRLLRTPRRAAEGIRRRLRSSGVTRRGARDPEERLGGAAPDDGPPASDAGEPPASEDGGGPARELDGPDGGGDDATASDAPPNAGDDPPASPPDGRPPAPGA</sequence>
<evidence type="ECO:0000313" key="15">
    <source>
        <dbReference type="EMBL" id="MDX8150074.1"/>
    </source>
</evidence>
<dbReference type="RefSeq" id="WP_319952227.1">
    <property type="nucleotide sequence ID" value="NZ_JAXAVX010000001.1"/>
</dbReference>
<keyword evidence="7" id="KW-0418">Kinase</keyword>
<evidence type="ECO:0000259" key="13">
    <source>
        <dbReference type="PROSITE" id="PS50109"/>
    </source>
</evidence>
<dbReference type="InterPro" id="IPR004358">
    <property type="entry name" value="Sig_transdc_His_kin-like_C"/>
</dbReference>
<evidence type="ECO:0000256" key="4">
    <source>
        <dbReference type="ARBA" id="ARBA00022553"/>
    </source>
</evidence>
<dbReference type="Pfam" id="PF00672">
    <property type="entry name" value="HAMP"/>
    <property type="match status" value="1"/>
</dbReference>
<keyword evidence="5" id="KW-0808">Transferase</keyword>
<keyword evidence="16" id="KW-1185">Reference proteome</keyword>
<dbReference type="InterPro" id="IPR005467">
    <property type="entry name" value="His_kinase_dom"/>
</dbReference>
<feature type="compositionally biased region" description="Basic and acidic residues" evidence="11">
    <location>
        <begin position="508"/>
        <end position="524"/>
    </location>
</feature>
<dbReference type="InterPro" id="IPR003661">
    <property type="entry name" value="HisK_dim/P_dom"/>
</dbReference>
<name>A0ABU4VED2_9ACTN</name>
<dbReference type="Proteomes" id="UP001277761">
    <property type="component" value="Unassembled WGS sequence"/>
</dbReference>
<keyword evidence="15" id="KW-0547">Nucleotide-binding</keyword>
<dbReference type="InterPro" id="IPR003660">
    <property type="entry name" value="HAMP_dom"/>
</dbReference>
<proteinExistence type="predicted"/>
<comment type="catalytic activity">
    <reaction evidence="1">
        <text>ATP + protein L-histidine = ADP + protein N-phospho-L-histidine.</text>
        <dbReference type="EC" id="2.7.13.3"/>
    </reaction>
</comment>
<dbReference type="CDD" id="cd00082">
    <property type="entry name" value="HisKA"/>
    <property type="match status" value="1"/>
</dbReference>
<evidence type="ECO:0000256" key="1">
    <source>
        <dbReference type="ARBA" id="ARBA00000085"/>
    </source>
</evidence>
<dbReference type="InterPro" id="IPR003594">
    <property type="entry name" value="HATPase_dom"/>
</dbReference>
<dbReference type="SMART" id="SM00304">
    <property type="entry name" value="HAMP"/>
    <property type="match status" value="1"/>
</dbReference>
<feature type="compositionally biased region" description="Pro residues" evidence="11">
    <location>
        <begin position="598"/>
        <end position="611"/>
    </location>
</feature>
<dbReference type="SMART" id="SM00388">
    <property type="entry name" value="HisKA"/>
    <property type="match status" value="1"/>
</dbReference>